<proteinExistence type="predicted"/>
<evidence type="ECO:0000313" key="1">
    <source>
        <dbReference type="EMBL" id="PKI59341.1"/>
    </source>
</evidence>
<evidence type="ECO:0000313" key="2">
    <source>
        <dbReference type="Proteomes" id="UP000233551"/>
    </source>
</evidence>
<organism evidence="1 2">
    <name type="scientific">Punica granatum</name>
    <name type="common">Pomegranate</name>
    <dbReference type="NCBI Taxonomy" id="22663"/>
    <lineage>
        <taxon>Eukaryota</taxon>
        <taxon>Viridiplantae</taxon>
        <taxon>Streptophyta</taxon>
        <taxon>Embryophyta</taxon>
        <taxon>Tracheophyta</taxon>
        <taxon>Spermatophyta</taxon>
        <taxon>Magnoliopsida</taxon>
        <taxon>eudicotyledons</taxon>
        <taxon>Gunneridae</taxon>
        <taxon>Pentapetalae</taxon>
        <taxon>rosids</taxon>
        <taxon>malvids</taxon>
        <taxon>Myrtales</taxon>
        <taxon>Lythraceae</taxon>
        <taxon>Punica</taxon>
    </lineage>
</organism>
<sequence length="203" mass="22212">MGETKTRCGISQHATVAEALNCTVRDQRVFGNIEAVIAVAVDRHTGRPIVQEGLLSLAPGLPSEGKDRKVPWGKLERNVVLHCQEVPSAERVWNLIGNTIRSRLLDVPNSQRKITGRTSEKKSCSRRSCSLSNGYVSYIEMPSSDFRIEELGLKLAGLARICSAVENGRLSTSMGFSLLRSLAFIDEVEEIASSNFDLATPTP</sequence>
<dbReference type="EMBL" id="PGOL01001294">
    <property type="protein sequence ID" value="PKI59341.1"/>
    <property type="molecule type" value="Genomic_DNA"/>
</dbReference>
<dbReference type="AlphaFoldDB" id="A0A2I0JSV1"/>
<gene>
    <name evidence="1" type="ORF">CRG98_020272</name>
</gene>
<name>A0A2I0JSV1_PUNGR</name>
<comment type="caution">
    <text evidence="1">The sequence shown here is derived from an EMBL/GenBank/DDBJ whole genome shotgun (WGS) entry which is preliminary data.</text>
</comment>
<protein>
    <submittedName>
        <fullName evidence="1">Uncharacterized protein</fullName>
    </submittedName>
</protein>
<dbReference type="Proteomes" id="UP000233551">
    <property type="component" value="Unassembled WGS sequence"/>
</dbReference>
<keyword evidence="2" id="KW-1185">Reference proteome</keyword>
<accession>A0A2I0JSV1</accession>
<reference evidence="1 2" key="1">
    <citation type="submission" date="2017-11" db="EMBL/GenBank/DDBJ databases">
        <title>De-novo sequencing of pomegranate (Punica granatum L.) genome.</title>
        <authorList>
            <person name="Akparov Z."/>
            <person name="Amiraslanov A."/>
            <person name="Hajiyeva S."/>
            <person name="Abbasov M."/>
            <person name="Kaur K."/>
            <person name="Hamwieh A."/>
            <person name="Solovyev V."/>
            <person name="Salamov A."/>
            <person name="Braich B."/>
            <person name="Kosarev P."/>
            <person name="Mahmoud A."/>
            <person name="Hajiyev E."/>
            <person name="Babayeva S."/>
            <person name="Izzatullayeva V."/>
            <person name="Mammadov A."/>
            <person name="Mammadov A."/>
            <person name="Sharifova S."/>
            <person name="Ojaghi J."/>
            <person name="Eynullazada K."/>
            <person name="Bayramov B."/>
            <person name="Abdulazimova A."/>
            <person name="Shahmuradov I."/>
        </authorList>
    </citation>
    <scope>NUCLEOTIDE SEQUENCE [LARGE SCALE GENOMIC DNA]</scope>
    <source>
        <strain evidence="2">cv. AG2017</strain>
        <tissue evidence="1">Leaf</tissue>
    </source>
</reference>